<reference evidence="1 2" key="1">
    <citation type="submission" date="2019-03" db="EMBL/GenBank/DDBJ databases">
        <authorList>
            <person name="Kim M.K.M."/>
        </authorList>
    </citation>
    <scope>NUCLEOTIDE SEQUENCE [LARGE SCALE GENOMIC DNA]</scope>
    <source>
        <strain evidence="1 2">17J68-15</strain>
    </source>
</reference>
<dbReference type="SUPFAM" id="SSF53756">
    <property type="entry name" value="UDP-Glycosyltransferase/glycogen phosphorylase"/>
    <property type="match status" value="1"/>
</dbReference>
<comment type="caution">
    <text evidence="1">The sequence shown here is derived from an EMBL/GenBank/DDBJ whole genome shotgun (WGS) entry which is preliminary data.</text>
</comment>
<protein>
    <recommendedName>
        <fullName evidence="3">Glycosyltransferase</fullName>
    </recommendedName>
</protein>
<dbReference type="AlphaFoldDB" id="A0A4R4E0N8"/>
<evidence type="ECO:0008006" key="3">
    <source>
        <dbReference type="Google" id="ProtNLM"/>
    </source>
</evidence>
<gene>
    <name evidence="1" type="ORF">E0486_10405</name>
</gene>
<sequence length="343" mass="38557">MSAKRRIYLYPQTPFGRTEGANDYLDRLRDALNGPFHVINEPTTHGLFDLARRLPQTDIVYFNWIEDLADKRFGYLQLALLPLLLLWCRLSGKQVVWFVHNTISHSRHHWRAKRFTAALMRRFAHTVLAHASEAAQVTGRRPVAVCDHPMPAFTPVPAATPRWDVVLWGSVSPYKGILEFVRLHAARPELREVKVLVAGRFSSPELYETVRAAAGPNVTLRNELIAEKELPQLLAQSRYALFAYKSASVLGSAALCRTLGFGKTVIGPDCGAFRALAARGLLYSHRNDDELCALLQQLQAEPRYVDTEALETYAAENGWSHFAAFLQEQLDVPAGRALGFVLR</sequence>
<keyword evidence="2" id="KW-1185">Reference proteome</keyword>
<evidence type="ECO:0000313" key="2">
    <source>
        <dbReference type="Proteomes" id="UP000295164"/>
    </source>
</evidence>
<dbReference type="EMBL" id="SKFH01000014">
    <property type="protein sequence ID" value="TCZ71026.1"/>
    <property type="molecule type" value="Genomic_DNA"/>
</dbReference>
<dbReference type="OrthoDB" id="9790710at2"/>
<proteinExistence type="predicted"/>
<dbReference type="Proteomes" id="UP000295164">
    <property type="component" value="Unassembled WGS sequence"/>
</dbReference>
<evidence type="ECO:0000313" key="1">
    <source>
        <dbReference type="EMBL" id="TCZ71026.1"/>
    </source>
</evidence>
<dbReference type="RefSeq" id="WP_131852109.1">
    <property type="nucleotide sequence ID" value="NZ_SKFH01000014.1"/>
</dbReference>
<dbReference type="Gene3D" id="3.40.50.2000">
    <property type="entry name" value="Glycogen Phosphorylase B"/>
    <property type="match status" value="2"/>
</dbReference>
<organism evidence="1 2">
    <name type="scientific">Flaviaesturariibacter aridisoli</name>
    <dbReference type="NCBI Taxonomy" id="2545761"/>
    <lineage>
        <taxon>Bacteria</taxon>
        <taxon>Pseudomonadati</taxon>
        <taxon>Bacteroidota</taxon>
        <taxon>Chitinophagia</taxon>
        <taxon>Chitinophagales</taxon>
        <taxon>Chitinophagaceae</taxon>
        <taxon>Flaviaestuariibacter</taxon>
    </lineage>
</organism>
<name>A0A4R4E0N8_9BACT</name>
<accession>A0A4R4E0N8</accession>